<dbReference type="FunFam" id="3.20.20.100:FF:000004">
    <property type="entry name" value="Oxidoreductase, aldo/keto reductase"/>
    <property type="match status" value="1"/>
</dbReference>
<feature type="region of interest" description="Disordered" evidence="2">
    <location>
        <begin position="340"/>
        <end position="361"/>
    </location>
</feature>
<sequence>MELRTLGRTGMQVSPLCLGTMMFGVWGNADAGDAVGVIEAALDAGINFVDTADVYSWGGSEEIVGKAVAPRRDEVVLATKFHFPMGQGPHRSGNSRRWLTRAVEDSLRRLGTDRIDLYQVHRPDPETELEETLAALDGLVTAGKVVAVGTTTFPAEQLVEAQWAARRRHLVRPQTEQAPYSLLNRAAEAAVFPTCQRHQLGVTTWSPLSEGWLTGKHQGEIDLSRGRQAAHRATFDVRLAGNRRKQQTVTELAGLAAEAGLTLMQLALGFVRNHPAVTSVLIGPRTREQLEGLLAAADTVLDAGLLDRIDALVPPGTVLNPADSHYTPEALADPALRRRQGVGRRVAPAWERRGPSAPPRP</sequence>
<dbReference type="GO" id="GO:0005829">
    <property type="term" value="C:cytosol"/>
    <property type="evidence" value="ECO:0007669"/>
    <property type="project" value="UniProtKB-ARBA"/>
</dbReference>
<dbReference type="InterPro" id="IPR036812">
    <property type="entry name" value="NAD(P)_OxRdtase_dom_sf"/>
</dbReference>
<dbReference type="SUPFAM" id="SSF51430">
    <property type="entry name" value="NAD(P)-linked oxidoreductase"/>
    <property type="match status" value="1"/>
</dbReference>
<evidence type="ECO:0000259" key="3">
    <source>
        <dbReference type="Pfam" id="PF00248"/>
    </source>
</evidence>
<dbReference type="Proteomes" id="UP000054804">
    <property type="component" value="Unassembled WGS sequence"/>
</dbReference>
<accession>A0A0W7X8G5</accession>
<comment type="caution">
    <text evidence="4">The sequence shown here is derived from an EMBL/GenBank/DDBJ whole genome shotgun (WGS) entry which is preliminary data.</text>
</comment>
<dbReference type="PANTHER" id="PTHR43364">
    <property type="entry name" value="NADH-SPECIFIC METHYLGLYOXAL REDUCTASE-RELATED"/>
    <property type="match status" value="1"/>
</dbReference>
<dbReference type="AlphaFoldDB" id="A0A0W7X8G5"/>
<gene>
    <name evidence="4" type="ORF">AT728_21790</name>
</gene>
<dbReference type="PANTHER" id="PTHR43364:SF4">
    <property type="entry name" value="NAD(P)-LINKED OXIDOREDUCTASE SUPERFAMILY PROTEIN"/>
    <property type="match status" value="1"/>
</dbReference>
<name>A0A0W7X8G5_9ACTN</name>
<keyword evidence="5" id="KW-1185">Reference proteome</keyword>
<evidence type="ECO:0000313" key="5">
    <source>
        <dbReference type="Proteomes" id="UP000054804"/>
    </source>
</evidence>
<dbReference type="PRINTS" id="PR00069">
    <property type="entry name" value="ALDKETRDTASE"/>
</dbReference>
<dbReference type="InterPro" id="IPR023210">
    <property type="entry name" value="NADP_OxRdtase_dom"/>
</dbReference>
<dbReference type="Gene3D" id="3.20.20.100">
    <property type="entry name" value="NADP-dependent oxidoreductase domain"/>
    <property type="match status" value="1"/>
</dbReference>
<keyword evidence="1" id="KW-0560">Oxidoreductase</keyword>
<organism evidence="4 5">
    <name type="scientific">Streptomyces silvensis</name>
    <dbReference type="NCBI Taxonomy" id="1765722"/>
    <lineage>
        <taxon>Bacteria</taxon>
        <taxon>Bacillati</taxon>
        <taxon>Actinomycetota</taxon>
        <taxon>Actinomycetes</taxon>
        <taxon>Kitasatosporales</taxon>
        <taxon>Streptomycetaceae</taxon>
        <taxon>Streptomyces</taxon>
    </lineage>
</organism>
<dbReference type="OrthoDB" id="9768793at2"/>
<dbReference type="InterPro" id="IPR020471">
    <property type="entry name" value="AKR"/>
</dbReference>
<protein>
    <submittedName>
        <fullName evidence="4">Aldo/keto reductase</fullName>
    </submittedName>
</protein>
<reference evidence="4 5" key="1">
    <citation type="submission" date="2015-12" db="EMBL/GenBank/DDBJ databases">
        <title>Draft genome sequence of Streptomyces silvensis ATCC 53525, a producer of novel hormone antagonists.</title>
        <authorList>
            <person name="Johnston C.W."/>
            <person name="Li Y."/>
            <person name="Magarvey N.A."/>
        </authorList>
    </citation>
    <scope>NUCLEOTIDE SEQUENCE [LARGE SCALE GENOMIC DNA]</scope>
    <source>
        <strain evidence="4 5">ATCC 53525</strain>
    </source>
</reference>
<proteinExistence type="predicted"/>
<evidence type="ECO:0000256" key="2">
    <source>
        <dbReference type="SAM" id="MobiDB-lite"/>
    </source>
</evidence>
<dbReference type="GO" id="GO:0016491">
    <property type="term" value="F:oxidoreductase activity"/>
    <property type="evidence" value="ECO:0007669"/>
    <property type="project" value="UniProtKB-KW"/>
</dbReference>
<evidence type="ECO:0000256" key="1">
    <source>
        <dbReference type="ARBA" id="ARBA00023002"/>
    </source>
</evidence>
<dbReference type="InterPro" id="IPR050523">
    <property type="entry name" value="AKR_Detox_Biosynth"/>
</dbReference>
<feature type="domain" description="NADP-dependent oxidoreductase" evidence="3">
    <location>
        <begin position="15"/>
        <end position="312"/>
    </location>
</feature>
<evidence type="ECO:0000313" key="4">
    <source>
        <dbReference type="EMBL" id="KUF19192.1"/>
    </source>
</evidence>
<dbReference type="STRING" id="1765722.AT728_21790"/>
<dbReference type="Pfam" id="PF00248">
    <property type="entry name" value="Aldo_ket_red"/>
    <property type="match status" value="1"/>
</dbReference>
<dbReference type="RefSeq" id="WP_058846682.1">
    <property type="nucleotide sequence ID" value="NZ_LOCL01000028.1"/>
</dbReference>
<dbReference type="EMBL" id="LOCL01000028">
    <property type="protein sequence ID" value="KUF19192.1"/>
    <property type="molecule type" value="Genomic_DNA"/>
</dbReference>